<organism evidence="1 2">
    <name type="scientific">Natrialba asiatica (strain ATCC 700177 / DSM 12278 / JCM 9576 / FERM P-10747 / NBRC 102637 / 172P1)</name>
    <dbReference type="NCBI Taxonomy" id="29540"/>
    <lineage>
        <taxon>Archaea</taxon>
        <taxon>Methanobacteriati</taxon>
        <taxon>Methanobacteriota</taxon>
        <taxon>Stenosarchaea group</taxon>
        <taxon>Halobacteria</taxon>
        <taxon>Halobacteriales</taxon>
        <taxon>Natrialbaceae</taxon>
        <taxon>Natrialba</taxon>
    </lineage>
</organism>
<dbReference type="PANTHER" id="PTHR38436">
    <property type="entry name" value="POLYKETIDE CYCLASE SNOAL-LIKE DOMAIN"/>
    <property type="match status" value="1"/>
</dbReference>
<sequence>MRTPEESLERLYTDVWNGENPEAADELVHETYVIHDRDLAAELQGPELYKALASATREIFPDMTFEIADVVAAGETVAVRWTMTGTHRGELFGVEPTGRQVELPAIEFNRFEDGMLIETWTQSDQFGLLHQLGVDPTAE</sequence>
<reference evidence="1 2" key="1">
    <citation type="journal article" date="2014" name="PLoS Genet.">
        <title>Phylogenetically driven sequencing of extremely halophilic archaea reveals strategies for static and dynamic osmo-response.</title>
        <authorList>
            <person name="Becker E.A."/>
            <person name="Seitzer P.M."/>
            <person name="Tritt A."/>
            <person name="Larsen D."/>
            <person name="Krusor M."/>
            <person name="Yao A.I."/>
            <person name="Wu D."/>
            <person name="Madern D."/>
            <person name="Eisen J.A."/>
            <person name="Darling A.E."/>
            <person name="Facciotti M.T."/>
        </authorList>
    </citation>
    <scope>NUCLEOTIDE SEQUENCE [LARGE SCALE GENOMIC DNA]</scope>
    <source>
        <strain evidence="1 2">DSM 12278</strain>
    </source>
</reference>
<dbReference type="InterPro" id="IPR009959">
    <property type="entry name" value="Cyclase_SnoaL-like"/>
</dbReference>
<dbReference type="AlphaFoldDB" id="M0AV25"/>
<dbReference type="STRING" id="29540.C481_07711"/>
<dbReference type="PATRIC" id="fig|29540.5.peg.1570"/>
<dbReference type="SUPFAM" id="SSF54427">
    <property type="entry name" value="NTF2-like"/>
    <property type="match status" value="1"/>
</dbReference>
<comment type="caution">
    <text evidence="1">The sequence shown here is derived from an EMBL/GenBank/DDBJ whole genome shotgun (WGS) entry which is preliminary data.</text>
</comment>
<accession>M0AV25</accession>
<dbReference type="RefSeq" id="WP_006108569.1">
    <property type="nucleotide sequence ID" value="NZ_AOIO01000021.1"/>
</dbReference>
<name>M0AV25_NATA1</name>
<dbReference type="InterPro" id="IPR032710">
    <property type="entry name" value="NTF2-like_dom_sf"/>
</dbReference>
<dbReference type="eggNOG" id="arCOG06513">
    <property type="taxonomic scope" value="Archaea"/>
</dbReference>
<dbReference type="EMBL" id="AOIO01000021">
    <property type="protein sequence ID" value="ELZ02536.1"/>
    <property type="molecule type" value="Genomic_DNA"/>
</dbReference>
<dbReference type="OrthoDB" id="8685at2157"/>
<dbReference type="Pfam" id="PF07366">
    <property type="entry name" value="SnoaL"/>
    <property type="match status" value="1"/>
</dbReference>
<dbReference type="Proteomes" id="UP000011554">
    <property type="component" value="Unassembled WGS sequence"/>
</dbReference>
<gene>
    <name evidence="1" type="ORF">C481_07711</name>
</gene>
<protein>
    <submittedName>
        <fullName evidence="1">Putative cyclase</fullName>
    </submittedName>
</protein>
<dbReference type="GO" id="GO:0030638">
    <property type="term" value="P:polyketide metabolic process"/>
    <property type="evidence" value="ECO:0007669"/>
    <property type="project" value="InterPro"/>
</dbReference>
<dbReference type="PANTHER" id="PTHR38436:SF1">
    <property type="entry name" value="ESTER CYCLASE"/>
    <property type="match status" value="1"/>
</dbReference>
<evidence type="ECO:0000313" key="1">
    <source>
        <dbReference type="EMBL" id="ELZ02536.1"/>
    </source>
</evidence>
<keyword evidence="2" id="KW-1185">Reference proteome</keyword>
<proteinExistence type="predicted"/>
<dbReference type="Gene3D" id="3.10.450.50">
    <property type="match status" value="1"/>
</dbReference>
<evidence type="ECO:0000313" key="2">
    <source>
        <dbReference type="Proteomes" id="UP000011554"/>
    </source>
</evidence>